<evidence type="ECO:0000313" key="4">
    <source>
        <dbReference type="EMBL" id="RLN68494.1"/>
    </source>
</evidence>
<feature type="region of interest" description="Disordered" evidence="2">
    <location>
        <begin position="84"/>
        <end position="103"/>
    </location>
</feature>
<protein>
    <submittedName>
        <fullName evidence="3">Uncharacterized protein</fullName>
    </submittedName>
</protein>
<evidence type="ECO:0000256" key="1">
    <source>
        <dbReference type="SAM" id="Coils"/>
    </source>
</evidence>
<gene>
    <name evidence="4" type="ORF">BBJ29_006363</name>
    <name evidence="3" type="ORF">BBP00_00003363</name>
</gene>
<feature type="region of interest" description="Disordered" evidence="2">
    <location>
        <begin position="127"/>
        <end position="173"/>
    </location>
</feature>
<dbReference type="EMBL" id="MBDO02000069">
    <property type="protein sequence ID" value="RLN64614.1"/>
    <property type="molecule type" value="Genomic_DNA"/>
</dbReference>
<sequence>MESRRKRVEQKGRFTITEILPGSPYSPRLSPSFQGDEMLLADIPAPSAPTSNGSCNDAASIQPTPQQHTLVVNEMLEIPVSNGALEPSMKTEDPPQTYTQPPEAVTTPVTSVEVDLAVIAATEVPAMETASEVSTPKAASIPVAMDSPSRKLLSPKKSRESAQRTPKPSARRIKRKGRFTIIELASDSPTSVKNADDVSYTSISLFDHSSNNCDEETWELYMQVDTLTRSNETLQSLLNSAEREARHRSLEIECLSEENDELRHRYGQLEARYIDERKQSFMLEEELQRIRMLSLTPPEQQLRRQQEQHQQLSTQTVAVE</sequence>
<comment type="caution">
    <text evidence="3">The sequence shown here is derived from an EMBL/GenBank/DDBJ whole genome shotgun (WGS) entry which is preliminary data.</text>
</comment>
<evidence type="ECO:0000313" key="3">
    <source>
        <dbReference type="EMBL" id="RLN64614.1"/>
    </source>
</evidence>
<keyword evidence="1" id="KW-0175">Coiled coil</keyword>
<dbReference type="Proteomes" id="UP000277300">
    <property type="component" value="Unassembled WGS sequence"/>
</dbReference>
<evidence type="ECO:0000313" key="6">
    <source>
        <dbReference type="Proteomes" id="UP000284657"/>
    </source>
</evidence>
<feature type="compositionally biased region" description="Low complexity" evidence="2">
    <location>
        <begin position="308"/>
        <end position="320"/>
    </location>
</feature>
<dbReference type="EMBL" id="MBAD02000400">
    <property type="protein sequence ID" value="RLN68494.1"/>
    <property type="molecule type" value="Genomic_DNA"/>
</dbReference>
<feature type="region of interest" description="Disordered" evidence="2">
    <location>
        <begin position="299"/>
        <end position="320"/>
    </location>
</feature>
<dbReference type="AlphaFoldDB" id="A0A3F2RUP1"/>
<accession>A0A3F2RUP1</accession>
<name>A0A3F2RUP1_9STRA</name>
<evidence type="ECO:0000256" key="2">
    <source>
        <dbReference type="SAM" id="MobiDB-lite"/>
    </source>
</evidence>
<dbReference type="OrthoDB" id="128279at2759"/>
<reference evidence="5 6" key="1">
    <citation type="submission" date="2018-07" db="EMBL/GenBank/DDBJ databases">
        <title>Genome sequencing of oomycete isolates from Chile give support for New Zealand origin for Phytophthora kernoviae and make available the first Nothophytophthora sp. genome.</title>
        <authorList>
            <person name="Studholme D.J."/>
            <person name="Sanfuentes E."/>
            <person name="Panda P."/>
            <person name="Hill R."/>
            <person name="Sambles C."/>
            <person name="Grant M."/>
            <person name="Williams N.M."/>
            <person name="Mcdougal R.L."/>
        </authorList>
    </citation>
    <scope>NUCLEOTIDE SEQUENCE [LARGE SCALE GENOMIC DNA]</scope>
    <source>
        <strain evidence="3">Chile6</strain>
        <strain evidence="4">Chile7</strain>
    </source>
</reference>
<evidence type="ECO:0000313" key="5">
    <source>
        <dbReference type="Proteomes" id="UP000277300"/>
    </source>
</evidence>
<proteinExistence type="predicted"/>
<dbReference type="Proteomes" id="UP000284657">
    <property type="component" value="Unassembled WGS sequence"/>
</dbReference>
<feature type="coiled-coil region" evidence="1">
    <location>
        <begin position="224"/>
        <end position="279"/>
    </location>
</feature>
<organism evidence="3 5">
    <name type="scientific">Phytophthora kernoviae</name>
    <dbReference type="NCBI Taxonomy" id="325452"/>
    <lineage>
        <taxon>Eukaryota</taxon>
        <taxon>Sar</taxon>
        <taxon>Stramenopiles</taxon>
        <taxon>Oomycota</taxon>
        <taxon>Peronosporomycetes</taxon>
        <taxon>Peronosporales</taxon>
        <taxon>Peronosporaceae</taxon>
        <taxon>Phytophthora</taxon>
    </lineage>
</organism>